<dbReference type="EMBL" id="JBBMER010000004">
    <property type="protein sequence ID" value="MEQ2379667.1"/>
    <property type="molecule type" value="Genomic_DNA"/>
</dbReference>
<evidence type="ECO:0000256" key="2">
    <source>
        <dbReference type="ARBA" id="ARBA00022603"/>
    </source>
</evidence>
<dbReference type="PRINTS" id="PR00508">
    <property type="entry name" value="S21N4MTFRASE"/>
</dbReference>
<dbReference type="PIRSF" id="PIRSF015855">
    <property type="entry name" value="TypeIII_Mtase_mKpnI"/>
    <property type="match status" value="1"/>
</dbReference>
<sequence>MTKFYEAVLDVLKQDNRFFSEEGILLRNAVYEATMQMDAQLIRLLLSNEVTKEHFFKDVDGISVFDKVEFGWVVNNKEFLPDSYTRFKNKIGLADDNGDIISSKGTVELVFPYKDCVLEGGQTKDEQKRSEIFYNETLAPDEVDRLFYPKVLINAKKYSLTGVETVNTFSPNDNMIIKGNNLMALSSLLKKYAGQVKCIYIDPPYFFRENKATDTFKYNSNFHLSSWLVFMKDRLSIAKKIMKPGGTIWISINEDGMHYLKVMADDIFGADHFVGTVPRRTRSGKSDVPFNFSQDFDWILVYTNVSDNEKIVGRKVERKYYETPDYPGNPWRLADLTSQQPASKRPNSYFTMIDPKTGKEYPASEKRTWAVTKDTFEYYYNLGAIVFPDDYEFLNISKPYARKFKSDDNSGKLSAVISDVLIQDFLKELLCDCKNMDGNSQIDDLFGRDEFDYAKPENLIKNILEVSTEEGDLVMDFFLGSGTTCAVAHKMNRRYIGVDQMDYIERLAVERIKKVIDGENGGISADVDWQGGGSFIYCELAKANQNFVDEIQTATTIDEIKDIYDRIIATGFISSKVNPKDIDANVDDFYSLSIDDQKRFLMELLDKNLLYVNYCDIDDEEYGISEDDKAFTRSFYGEV</sequence>
<evidence type="ECO:0000256" key="5">
    <source>
        <dbReference type="ARBA" id="ARBA00022747"/>
    </source>
</evidence>
<comment type="caution">
    <text evidence="8">The sequence shown here is derived from an EMBL/GenBank/DDBJ whole genome shotgun (WGS) entry which is preliminary data.</text>
</comment>
<dbReference type="InterPro" id="IPR022221">
    <property type="entry name" value="TypeIII_RM_meth"/>
</dbReference>
<dbReference type="InterPro" id="IPR029063">
    <property type="entry name" value="SAM-dependent_MTases_sf"/>
</dbReference>
<evidence type="ECO:0000256" key="4">
    <source>
        <dbReference type="ARBA" id="ARBA00022691"/>
    </source>
</evidence>
<evidence type="ECO:0000313" key="8">
    <source>
        <dbReference type="EMBL" id="MEQ2379667.1"/>
    </source>
</evidence>
<dbReference type="Gene3D" id="3.40.50.150">
    <property type="entry name" value="Vaccinia Virus protein VP39"/>
    <property type="match status" value="1"/>
</dbReference>
<proteinExistence type="inferred from homology"/>
<keyword evidence="3 8" id="KW-0808">Transferase</keyword>
<feature type="domain" description="Type III restriction/modification enzyme methylation subunit" evidence="7">
    <location>
        <begin position="38"/>
        <end position="93"/>
    </location>
</feature>
<evidence type="ECO:0000313" key="9">
    <source>
        <dbReference type="Proteomes" id="UP001442364"/>
    </source>
</evidence>
<dbReference type="InterPro" id="IPR002295">
    <property type="entry name" value="N4/N6-MTase_EcoPI_Mod-like"/>
</dbReference>
<evidence type="ECO:0000256" key="1">
    <source>
        <dbReference type="ARBA" id="ARBA00006594"/>
    </source>
</evidence>
<organism evidence="8 9">
    <name type="scientific">[Lactobacillus] rogosae</name>
    <dbReference type="NCBI Taxonomy" id="706562"/>
    <lineage>
        <taxon>Bacteria</taxon>
        <taxon>Bacillati</taxon>
        <taxon>Bacillota</taxon>
        <taxon>Clostridia</taxon>
        <taxon>Lachnospirales</taxon>
        <taxon>Lachnospiraceae</taxon>
        <taxon>Lachnospira</taxon>
    </lineage>
</organism>
<dbReference type="Proteomes" id="UP001442364">
    <property type="component" value="Unassembled WGS sequence"/>
</dbReference>
<dbReference type="SUPFAM" id="SSF53335">
    <property type="entry name" value="S-adenosyl-L-methionine-dependent methyltransferases"/>
    <property type="match status" value="1"/>
</dbReference>
<keyword evidence="5" id="KW-0680">Restriction system</keyword>
<dbReference type="InterPro" id="IPR002941">
    <property type="entry name" value="DNA_methylase_N4/N6"/>
</dbReference>
<dbReference type="Pfam" id="PF12564">
    <property type="entry name" value="TypeIII_RM_meth"/>
    <property type="match status" value="1"/>
</dbReference>
<dbReference type="InterPro" id="IPR001091">
    <property type="entry name" value="RM_Methyltransferase"/>
</dbReference>
<dbReference type="InterPro" id="IPR002052">
    <property type="entry name" value="DNA_methylase_N6_adenine_CS"/>
</dbReference>
<dbReference type="GO" id="GO:0008168">
    <property type="term" value="F:methyltransferase activity"/>
    <property type="evidence" value="ECO:0007669"/>
    <property type="project" value="UniProtKB-KW"/>
</dbReference>
<dbReference type="Pfam" id="PF01555">
    <property type="entry name" value="N6_N4_Mtase"/>
    <property type="match status" value="1"/>
</dbReference>
<evidence type="ECO:0000259" key="7">
    <source>
        <dbReference type="Pfam" id="PF12564"/>
    </source>
</evidence>
<keyword evidence="9" id="KW-1185">Reference proteome</keyword>
<dbReference type="RefSeq" id="WP_349153569.1">
    <property type="nucleotide sequence ID" value="NZ_JBBMER010000004.1"/>
</dbReference>
<reference evidence="8 9" key="1">
    <citation type="submission" date="2024-03" db="EMBL/GenBank/DDBJ databases">
        <title>Human intestinal bacterial collection.</title>
        <authorList>
            <person name="Pauvert C."/>
            <person name="Hitch T.C.A."/>
            <person name="Clavel T."/>
        </authorList>
    </citation>
    <scope>NUCLEOTIDE SEQUENCE [LARGE SCALE GENOMIC DNA]</scope>
    <source>
        <strain evidence="8 9">CLA-AA-H255</strain>
    </source>
</reference>
<name>A0ABV1BV87_9FIRM</name>
<comment type="similarity">
    <text evidence="1">Belongs to the N(4)/N(6)-methyltransferase family.</text>
</comment>
<feature type="domain" description="DNA methylase N-4/N-6" evidence="6">
    <location>
        <begin position="196"/>
        <end position="509"/>
    </location>
</feature>
<keyword evidence="2 8" id="KW-0489">Methyltransferase</keyword>
<dbReference type="EC" id="2.1.1.-" evidence="8"/>
<accession>A0ABV1BV87</accession>
<evidence type="ECO:0000256" key="3">
    <source>
        <dbReference type="ARBA" id="ARBA00022679"/>
    </source>
</evidence>
<gene>
    <name evidence="8" type="ORF">WMO14_07215</name>
</gene>
<evidence type="ECO:0000259" key="6">
    <source>
        <dbReference type="Pfam" id="PF01555"/>
    </source>
</evidence>
<keyword evidence="4" id="KW-0949">S-adenosyl-L-methionine</keyword>
<dbReference type="PROSITE" id="PS00092">
    <property type="entry name" value="N6_MTASE"/>
    <property type="match status" value="1"/>
</dbReference>
<protein>
    <submittedName>
        <fullName evidence="8">Site-specific DNA-methyltransferase</fullName>
        <ecNumber evidence="8">2.1.1.-</ecNumber>
    </submittedName>
</protein>
<dbReference type="GO" id="GO:0032259">
    <property type="term" value="P:methylation"/>
    <property type="evidence" value="ECO:0007669"/>
    <property type="project" value="UniProtKB-KW"/>
</dbReference>